<evidence type="ECO:0000313" key="4">
    <source>
        <dbReference type="Proteomes" id="UP000287374"/>
    </source>
</evidence>
<reference evidence="1 3" key="1">
    <citation type="submission" date="2018-05" db="EMBL/GenBank/DDBJ databases">
        <title>Legionella qingyii sp.nov., whole genome shotgun sequence.</title>
        <authorList>
            <person name="Wu H."/>
            <person name="Zhu Q."/>
            <person name="Hu C."/>
        </authorList>
    </citation>
    <scope>NUCLEOTIDE SEQUENCE [LARGE SCALE GENOMIC DNA]</scope>
    <source>
        <strain evidence="1 3">HEB18</strain>
    </source>
</reference>
<comment type="caution">
    <text evidence="1">The sequence shown here is derived from an EMBL/GenBank/DDBJ whole genome shotgun (WGS) entry which is preliminary data.</text>
</comment>
<dbReference type="RefSeq" id="WP_110142050.1">
    <property type="nucleotide sequence ID" value="NZ_QHJG01000007.1"/>
</dbReference>
<reference evidence="2 4" key="2">
    <citation type="submission" date="2018-12" db="EMBL/GenBank/DDBJ databases">
        <title>Legionella sp,whole genome shotgun sequence.</title>
        <authorList>
            <person name="Wu H."/>
        </authorList>
    </citation>
    <scope>NUCLEOTIDE SEQUENCE [LARGE SCALE GENOMIC DNA]</scope>
    <source>
        <strain evidence="4">km489</strain>
        <strain evidence="2">Km489</strain>
    </source>
</reference>
<protein>
    <submittedName>
        <fullName evidence="1">Uncharacterized protein</fullName>
    </submittedName>
</protein>
<sequence>MTQNRTQFSSWFVTDNERAKALVKSELKMTKNDLDRYNLWLEGFVDFWNKSDTNHRELGAVYYDWSIEQQQVALDNLANPTFAGLVNAIFFYKIHPDKLFADVIHPQKLISVQMRLGLLHYYIELMQQKLYEIAFQKGLTLGIDYFLHDEDLPQGIRVKTSEEYRQMIQSAVKRLKLNSNSTHVNGETIDYVSDLRKAYKFWFNPNRLIDAVMVLKQNLLSGGIEPEKGPILFQEKLVSLYSQLTTSECVDLYGYFANNDTQSLLYTFFNITHRGTFDWLPLLNNEEQAAVVEVFDALCSVMNALRIELGNRHFLTEPYTYDLADSNLEIDNRNRDAVYRVLKIYKHINTIHDDVIEQLFQSIEE</sequence>
<organism evidence="1 3">
    <name type="scientific">Legionella qingyii</name>
    <dbReference type="NCBI Taxonomy" id="2184757"/>
    <lineage>
        <taxon>Bacteria</taxon>
        <taxon>Pseudomonadati</taxon>
        <taxon>Pseudomonadota</taxon>
        <taxon>Gammaproteobacteria</taxon>
        <taxon>Legionellales</taxon>
        <taxon>Legionellaceae</taxon>
        <taxon>Legionella</taxon>
    </lineage>
</organism>
<evidence type="ECO:0000313" key="3">
    <source>
        <dbReference type="Proteomes" id="UP000247152"/>
    </source>
</evidence>
<dbReference type="EMBL" id="QHJG01000007">
    <property type="protein sequence ID" value="PWY56674.1"/>
    <property type="molecule type" value="Genomic_DNA"/>
</dbReference>
<dbReference type="Proteomes" id="UP000287374">
    <property type="component" value="Unassembled WGS sequence"/>
</dbReference>
<dbReference type="Proteomes" id="UP000247152">
    <property type="component" value="Unassembled WGS sequence"/>
</dbReference>
<proteinExistence type="predicted"/>
<dbReference type="AlphaFoldDB" id="A0A317U3S9"/>
<dbReference type="EMBL" id="RZGX01000008">
    <property type="protein sequence ID" value="RUR23487.1"/>
    <property type="molecule type" value="Genomic_DNA"/>
</dbReference>
<accession>A0A317U3S9</accession>
<evidence type="ECO:0000313" key="1">
    <source>
        <dbReference type="EMBL" id="PWY56674.1"/>
    </source>
</evidence>
<name>A0A317U3S9_9GAMM</name>
<dbReference type="OrthoDB" id="5650038at2"/>
<evidence type="ECO:0000313" key="2">
    <source>
        <dbReference type="EMBL" id="RUR23487.1"/>
    </source>
</evidence>
<gene>
    <name evidence="1" type="ORF">DGG96_06015</name>
    <name evidence="2" type="ORF">ELY20_07740</name>
</gene>
<keyword evidence="4" id="KW-1185">Reference proteome</keyword>